<feature type="signal peptide" evidence="1">
    <location>
        <begin position="1"/>
        <end position="27"/>
    </location>
</feature>
<keyword evidence="3" id="KW-1185">Reference proteome</keyword>
<dbReference type="RefSeq" id="WP_014856281.1">
    <property type="nucleotide sequence ID" value="NC_018178.1"/>
</dbReference>
<dbReference type="PROSITE" id="PS51257">
    <property type="entry name" value="PROKAR_LIPOPROTEIN"/>
    <property type="match status" value="1"/>
</dbReference>
<dbReference type="KEGG" id="mro:MROS_1613"/>
<gene>
    <name evidence="2" type="ordered locus">MROS_1613</name>
</gene>
<evidence type="ECO:0000256" key="1">
    <source>
        <dbReference type="SAM" id="SignalP"/>
    </source>
</evidence>
<proteinExistence type="predicted"/>
<protein>
    <recommendedName>
        <fullName evidence="4">Lipoprotein</fullName>
    </recommendedName>
</protein>
<dbReference type="AlphaFoldDB" id="I6YW84"/>
<name>I6YW84_MELRP</name>
<dbReference type="OrthoDB" id="9790776at2"/>
<dbReference type="Proteomes" id="UP000009011">
    <property type="component" value="Chromosome"/>
</dbReference>
<evidence type="ECO:0000313" key="3">
    <source>
        <dbReference type="Proteomes" id="UP000009011"/>
    </source>
</evidence>
<organism evidence="2 3">
    <name type="scientific">Melioribacter roseus (strain DSM 23840 / JCM 17771 / VKM B-2668 / P3M-2)</name>
    <dbReference type="NCBI Taxonomy" id="1191523"/>
    <lineage>
        <taxon>Bacteria</taxon>
        <taxon>Pseudomonadati</taxon>
        <taxon>Ignavibacteriota</taxon>
        <taxon>Ignavibacteria</taxon>
        <taxon>Ignavibacteriales</taxon>
        <taxon>Melioribacteraceae</taxon>
        <taxon>Melioribacter</taxon>
    </lineage>
</organism>
<dbReference type="STRING" id="1191523.MROS_1613"/>
<dbReference type="InterPro" id="IPR007485">
    <property type="entry name" value="LPS_assembly_LptE"/>
</dbReference>
<dbReference type="Pfam" id="PF04390">
    <property type="entry name" value="LptE"/>
    <property type="match status" value="1"/>
</dbReference>
<dbReference type="EMBL" id="CP003557">
    <property type="protein sequence ID" value="AFN74847.1"/>
    <property type="molecule type" value="Genomic_DNA"/>
</dbReference>
<keyword evidence="1" id="KW-0732">Signal</keyword>
<dbReference type="GO" id="GO:0019867">
    <property type="term" value="C:outer membrane"/>
    <property type="evidence" value="ECO:0007669"/>
    <property type="project" value="InterPro"/>
</dbReference>
<evidence type="ECO:0000313" key="2">
    <source>
        <dbReference type="EMBL" id="AFN74847.1"/>
    </source>
</evidence>
<evidence type="ECO:0008006" key="4">
    <source>
        <dbReference type="Google" id="ProtNLM"/>
    </source>
</evidence>
<dbReference type="GO" id="GO:0043165">
    <property type="term" value="P:Gram-negative-bacterium-type cell outer membrane assembly"/>
    <property type="evidence" value="ECO:0007669"/>
    <property type="project" value="InterPro"/>
</dbReference>
<dbReference type="HOGENOM" id="CLU_114082_0_3_10"/>
<sequence>MAYNKKILNTILLTVALIAGGCSYSFTGASVPPHLQTISIPTIEDRSGKAEPNLGERLTTLLIEKFTYDNTLQVTNSSNPDCILEAAITSLTDELSVVSGNETAMTQRITINVKVVYRDLIKKKKYSKEIFRNTATTKPTEPI</sequence>
<accession>I6YW84</accession>
<reference evidence="2 3" key="1">
    <citation type="journal article" date="2013" name="PLoS ONE">
        <title>Genomic analysis of Melioribacter roseus, facultatively anaerobic organotrophic bacterium representing a novel deep lineage within Bacteriodetes/Chlorobi group.</title>
        <authorList>
            <person name="Kadnikov V.V."/>
            <person name="Mardanov A.V."/>
            <person name="Podosokorskaya O.A."/>
            <person name="Gavrilov S.N."/>
            <person name="Kublanov I.V."/>
            <person name="Beletsky A.V."/>
            <person name="Bonch-Osmolovskaya E.A."/>
            <person name="Ravin N.V."/>
        </authorList>
    </citation>
    <scope>NUCLEOTIDE SEQUENCE [LARGE SCALE GENOMIC DNA]</scope>
    <source>
        <strain evidence="3">JCM 17771 / P3M-2</strain>
    </source>
</reference>
<feature type="chain" id="PRO_5003706856" description="Lipoprotein" evidence="1">
    <location>
        <begin position="28"/>
        <end position="143"/>
    </location>
</feature>